<sequence length="458" mass="51888">PRDVSATEMRLVHLDLKGAAPRVSYLEQVFPLLSQLGANGVLIEYEDMFPFKGELEILRSPYSRSPSQITEIPPGNPPENPPDGSSPQFILKHEKYQHLREVERFPNSFNPHIPDTLALLKSILSQVIEKHRRSTWIHIGADEVFHLGEGMDSKNWMSHNKGDVGTMFLKHIKEVLGFLTAQYWGLRVLMWDDMLRKISVGALRAPRSLLGMVALVVRACPAAVPFLTKYVESGFEAVWFASAFKGTTGPAQAWTPLSYHLKNHLSWLKVMQAVPRLAPLRLQGIVLTGWQRYDHYSVLCELLPVSIPSLAICLQTLVNGETPGQAHPVLLGRALGGGGSEGRGAFPGVEIYHMVEQVNGHLKESILKTLEEESAIKGWFSPYHRKRQGLHPRPVLSRLHEDWESFVRDLRAQLERVYFPDTVEEWMEENINPYLDQLRDLVRDYRAIIRLNGRPKAA</sequence>
<dbReference type="Proteomes" id="UP000694560">
    <property type="component" value="Unplaced"/>
</dbReference>
<protein>
    <recommendedName>
        <fullName evidence="3">beta-N-acetylhexosaminidase</fullName>
        <ecNumber evidence="3">3.2.1.52</ecNumber>
    </recommendedName>
</protein>
<dbReference type="GO" id="GO:0004563">
    <property type="term" value="F:beta-N-acetylhexosaminidase activity"/>
    <property type="evidence" value="ECO:0007669"/>
    <property type="project" value="UniProtKB-EC"/>
</dbReference>
<comment type="catalytic activity">
    <reaction evidence="1">
        <text>Hydrolysis of terminal non-reducing N-acetyl-D-hexosamine residues in N-acetyl-beta-D-hexosaminides.</text>
        <dbReference type="EC" id="3.2.1.52"/>
    </reaction>
</comment>
<dbReference type="CDD" id="cd06565">
    <property type="entry name" value="GH20_GcnA-like"/>
    <property type="match status" value="1"/>
</dbReference>
<dbReference type="PANTHER" id="PTHR21040:SF5">
    <property type="entry name" value="BETA-N-ACETYLHEXOSAMINIDASE"/>
    <property type="match status" value="1"/>
</dbReference>
<dbReference type="AlphaFoldDB" id="A0A8C5UFV2"/>
<feature type="domain" description="Glycoside hydrolase family 20 catalytic" evidence="6">
    <location>
        <begin position="93"/>
        <end position="199"/>
    </location>
</feature>
<evidence type="ECO:0000259" key="6">
    <source>
        <dbReference type="Pfam" id="PF00728"/>
    </source>
</evidence>
<dbReference type="SUPFAM" id="SSF51445">
    <property type="entry name" value="(Trans)glycosidases"/>
    <property type="match status" value="1"/>
</dbReference>
<evidence type="ECO:0000313" key="7">
    <source>
        <dbReference type="Ensembl" id="ENSMCSP00000021476.1"/>
    </source>
</evidence>
<dbReference type="Pfam" id="PF00728">
    <property type="entry name" value="Glyco_hydro_20"/>
    <property type="match status" value="1"/>
</dbReference>
<evidence type="ECO:0000313" key="8">
    <source>
        <dbReference type="Proteomes" id="UP000694560"/>
    </source>
</evidence>
<evidence type="ECO:0000256" key="4">
    <source>
        <dbReference type="ARBA" id="ARBA00022801"/>
    </source>
</evidence>
<evidence type="ECO:0000256" key="2">
    <source>
        <dbReference type="ARBA" id="ARBA00006285"/>
    </source>
</evidence>
<dbReference type="EC" id="3.2.1.52" evidence="3"/>
<keyword evidence="8" id="KW-1185">Reference proteome</keyword>
<evidence type="ECO:0000256" key="1">
    <source>
        <dbReference type="ARBA" id="ARBA00001231"/>
    </source>
</evidence>
<organism evidence="7 8">
    <name type="scientific">Malurus cyaneus samueli</name>
    <dbReference type="NCBI Taxonomy" id="2593467"/>
    <lineage>
        <taxon>Eukaryota</taxon>
        <taxon>Metazoa</taxon>
        <taxon>Chordata</taxon>
        <taxon>Craniata</taxon>
        <taxon>Vertebrata</taxon>
        <taxon>Euteleostomi</taxon>
        <taxon>Archelosauria</taxon>
        <taxon>Archosauria</taxon>
        <taxon>Dinosauria</taxon>
        <taxon>Saurischia</taxon>
        <taxon>Theropoda</taxon>
        <taxon>Coelurosauria</taxon>
        <taxon>Aves</taxon>
        <taxon>Neognathae</taxon>
        <taxon>Neoaves</taxon>
        <taxon>Telluraves</taxon>
        <taxon>Australaves</taxon>
        <taxon>Passeriformes</taxon>
        <taxon>Meliphagoidea</taxon>
        <taxon>Maluridae</taxon>
        <taxon>Malurus</taxon>
    </lineage>
</organism>
<dbReference type="PANTHER" id="PTHR21040">
    <property type="entry name" value="BCDNA.GH04120"/>
    <property type="match status" value="1"/>
</dbReference>
<dbReference type="InterPro" id="IPR017853">
    <property type="entry name" value="GH"/>
</dbReference>
<name>A0A8C5UFV2_9PASS</name>
<dbReference type="GO" id="GO:0005975">
    <property type="term" value="P:carbohydrate metabolic process"/>
    <property type="evidence" value="ECO:0007669"/>
    <property type="project" value="InterPro"/>
</dbReference>
<accession>A0A8C5UFV2</accession>
<reference evidence="7" key="1">
    <citation type="submission" date="2025-08" db="UniProtKB">
        <authorList>
            <consortium name="Ensembl"/>
        </authorList>
    </citation>
    <scope>IDENTIFICATION</scope>
</reference>
<keyword evidence="4" id="KW-0378">Hydrolase</keyword>
<dbReference type="InterPro" id="IPR038901">
    <property type="entry name" value="HEXDC-like"/>
</dbReference>
<dbReference type="InterPro" id="IPR015883">
    <property type="entry name" value="Glyco_hydro_20_cat"/>
</dbReference>
<evidence type="ECO:0000256" key="5">
    <source>
        <dbReference type="SAM" id="MobiDB-lite"/>
    </source>
</evidence>
<reference evidence="7" key="2">
    <citation type="submission" date="2025-09" db="UniProtKB">
        <authorList>
            <consortium name="Ensembl"/>
        </authorList>
    </citation>
    <scope>IDENTIFICATION</scope>
</reference>
<evidence type="ECO:0000256" key="3">
    <source>
        <dbReference type="ARBA" id="ARBA00012663"/>
    </source>
</evidence>
<comment type="similarity">
    <text evidence="2">Belongs to the glycosyl hydrolase 20 family.</text>
</comment>
<dbReference type="Ensembl" id="ENSMCST00000022024.1">
    <property type="protein sequence ID" value="ENSMCSP00000021476.1"/>
    <property type="gene ID" value="ENSMCSG00000014976.1"/>
</dbReference>
<dbReference type="Gene3D" id="3.20.20.80">
    <property type="entry name" value="Glycosidases"/>
    <property type="match status" value="2"/>
</dbReference>
<feature type="region of interest" description="Disordered" evidence="5">
    <location>
        <begin position="65"/>
        <end position="88"/>
    </location>
</feature>
<proteinExistence type="inferred from homology"/>